<name>A0ABU6ZWV9_9FABA</name>
<dbReference type="EMBL" id="JASCZI010275458">
    <property type="protein sequence ID" value="MED6226512.1"/>
    <property type="molecule type" value="Genomic_DNA"/>
</dbReference>
<sequence>MKAEEIDCEQQINSINNRIEEAMRCDKEILGSKERPAMYQANGKEGTTFLQQSENGDMYIVELAEEPQTNEEEALKMAIEVQKPSFWELELVESVNRSLNFKQSRDELDIFPTSSTMLCLSNNVTLEDNLGKGVKKRKTDPNIPMAEETGLIMPHPQP</sequence>
<dbReference type="Proteomes" id="UP001341840">
    <property type="component" value="Unassembled WGS sequence"/>
</dbReference>
<organism evidence="2 3">
    <name type="scientific">Stylosanthes scabra</name>
    <dbReference type="NCBI Taxonomy" id="79078"/>
    <lineage>
        <taxon>Eukaryota</taxon>
        <taxon>Viridiplantae</taxon>
        <taxon>Streptophyta</taxon>
        <taxon>Embryophyta</taxon>
        <taxon>Tracheophyta</taxon>
        <taxon>Spermatophyta</taxon>
        <taxon>Magnoliopsida</taxon>
        <taxon>eudicotyledons</taxon>
        <taxon>Gunneridae</taxon>
        <taxon>Pentapetalae</taxon>
        <taxon>rosids</taxon>
        <taxon>fabids</taxon>
        <taxon>Fabales</taxon>
        <taxon>Fabaceae</taxon>
        <taxon>Papilionoideae</taxon>
        <taxon>50 kb inversion clade</taxon>
        <taxon>dalbergioids sensu lato</taxon>
        <taxon>Dalbergieae</taxon>
        <taxon>Pterocarpus clade</taxon>
        <taxon>Stylosanthes</taxon>
    </lineage>
</organism>
<accession>A0ABU6ZWV9</accession>
<gene>
    <name evidence="2" type="ORF">PIB30_104412</name>
</gene>
<evidence type="ECO:0000313" key="3">
    <source>
        <dbReference type="Proteomes" id="UP001341840"/>
    </source>
</evidence>
<keyword evidence="3" id="KW-1185">Reference proteome</keyword>
<proteinExistence type="predicted"/>
<evidence type="ECO:0000313" key="2">
    <source>
        <dbReference type="EMBL" id="MED6226512.1"/>
    </source>
</evidence>
<feature type="region of interest" description="Disordered" evidence="1">
    <location>
        <begin position="132"/>
        <end position="158"/>
    </location>
</feature>
<protein>
    <submittedName>
        <fullName evidence="2">Uncharacterized protein</fullName>
    </submittedName>
</protein>
<comment type="caution">
    <text evidence="2">The sequence shown here is derived from an EMBL/GenBank/DDBJ whole genome shotgun (WGS) entry which is preliminary data.</text>
</comment>
<reference evidence="2 3" key="1">
    <citation type="journal article" date="2023" name="Plants (Basel)">
        <title>Bridging the Gap: Combining Genomics and Transcriptomics Approaches to Understand Stylosanthes scabra, an Orphan Legume from the Brazilian Caatinga.</title>
        <authorList>
            <person name="Ferreira-Neto J.R.C."/>
            <person name="da Silva M.D."/>
            <person name="Binneck E."/>
            <person name="de Melo N.F."/>
            <person name="da Silva R.H."/>
            <person name="de Melo A.L.T.M."/>
            <person name="Pandolfi V."/>
            <person name="Bustamante F.O."/>
            <person name="Brasileiro-Vidal A.C."/>
            <person name="Benko-Iseppon A.M."/>
        </authorList>
    </citation>
    <scope>NUCLEOTIDE SEQUENCE [LARGE SCALE GENOMIC DNA]</scope>
    <source>
        <tissue evidence="2">Leaves</tissue>
    </source>
</reference>
<evidence type="ECO:0000256" key="1">
    <source>
        <dbReference type="SAM" id="MobiDB-lite"/>
    </source>
</evidence>